<dbReference type="Gene3D" id="1.20.1740.10">
    <property type="entry name" value="Amino acid/polyamine transporter I"/>
    <property type="match status" value="1"/>
</dbReference>
<protein>
    <submittedName>
        <fullName evidence="7">Amino acid permease</fullName>
    </submittedName>
</protein>
<dbReference type="Proteomes" id="UP000331127">
    <property type="component" value="Unassembled WGS sequence"/>
</dbReference>
<keyword evidence="5 6" id="KW-0472">Membrane</keyword>
<dbReference type="Pfam" id="PF13520">
    <property type="entry name" value="AA_permease_2"/>
    <property type="match status" value="1"/>
</dbReference>
<dbReference type="EMBL" id="BLAE01000028">
    <property type="protein sequence ID" value="GES11334.1"/>
    <property type="molecule type" value="Genomic_DNA"/>
</dbReference>
<evidence type="ECO:0000256" key="6">
    <source>
        <dbReference type="SAM" id="Phobius"/>
    </source>
</evidence>
<evidence type="ECO:0000313" key="7">
    <source>
        <dbReference type="EMBL" id="GES11334.1"/>
    </source>
</evidence>
<feature type="transmembrane region" description="Helical" evidence="6">
    <location>
        <begin position="379"/>
        <end position="400"/>
    </location>
</feature>
<dbReference type="AlphaFoldDB" id="A0A5M3WR02"/>
<dbReference type="InterPro" id="IPR002293">
    <property type="entry name" value="AA/rel_permease1"/>
</dbReference>
<comment type="caution">
    <text evidence="7">The sequence shown here is derived from an EMBL/GenBank/DDBJ whole genome shotgun (WGS) entry which is preliminary data.</text>
</comment>
<comment type="subcellular location">
    <subcellularLocation>
        <location evidence="1">Membrane</location>
        <topology evidence="1">Multi-pass membrane protein</topology>
    </subcellularLocation>
</comment>
<sequence length="479" mass="50258">MGQPLQQDDSVLAGFGYQPELKRVLKSFSSFAIVFSFISVSTGIFATYGLVINGAGPRGIWSWPIVCAGQLLIALVIAALAGRIPISGLSYQWMSRLTNPSLGWILGWAFLGYGLITAVAVNVVLANAVAQMFLVTLDTAALTLVVIGITVVQAALMIASTRMTVRVNNLAVWTELVSVAAFGIVLVAVGLASGGGEGVHNLTSTSPVDATGYWALFGPFAGTVVLGAFTFTGFDSAAALADETQNPQRAVPLGIIRASVAAALMGLLFLIGITVAGQGDWAAIGAAASPVGHIAQDRLGSVLGNTFIVFVAIAIFANSMLQTMVASRLIWAISRDNRFPGSSIFHRVQKSSGTPANAIMLATLIEIVVIVGFTTFSDLIVASVLIPVGVYGVISVAYLFRRSRFPVLPGAFSLGRFDLAAALGACAWTVLILVLVIGREENHKPALVAAGVFASGLIWWAVLRFTAPRRLLHEGERAK</sequence>
<gene>
    <name evidence="7" type="ORF">Amac_049310</name>
</gene>
<feature type="transmembrane region" description="Helical" evidence="6">
    <location>
        <begin position="60"/>
        <end position="81"/>
    </location>
</feature>
<feature type="transmembrane region" description="Helical" evidence="6">
    <location>
        <begin position="102"/>
        <end position="126"/>
    </location>
</feature>
<feature type="transmembrane region" description="Helical" evidence="6">
    <location>
        <begin position="132"/>
        <end position="158"/>
    </location>
</feature>
<dbReference type="GO" id="GO:0016020">
    <property type="term" value="C:membrane"/>
    <property type="evidence" value="ECO:0007669"/>
    <property type="project" value="UniProtKB-SubCell"/>
</dbReference>
<feature type="transmembrane region" description="Helical" evidence="6">
    <location>
        <begin position="354"/>
        <end position="373"/>
    </location>
</feature>
<feature type="transmembrane region" description="Helical" evidence="6">
    <location>
        <begin position="445"/>
        <end position="463"/>
    </location>
</feature>
<name>A0A5M3WR02_9ACTN</name>
<feature type="transmembrane region" description="Helical" evidence="6">
    <location>
        <begin position="170"/>
        <end position="192"/>
    </location>
</feature>
<dbReference type="PANTHER" id="PTHR45649">
    <property type="entry name" value="AMINO-ACID PERMEASE BAT1"/>
    <property type="match status" value="1"/>
</dbReference>
<organism evidence="7 8">
    <name type="scientific">Acrocarpospora macrocephala</name>
    <dbReference type="NCBI Taxonomy" id="150177"/>
    <lineage>
        <taxon>Bacteria</taxon>
        <taxon>Bacillati</taxon>
        <taxon>Actinomycetota</taxon>
        <taxon>Actinomycetes</taxon>
        <taxon>Streptosporangiales</taxon>
        <taxon>Streptosporangiaceae</taxon>
        <taxon>Acrocarpospora</taxon>
    </lineage>
</organism>
<dbReference type="GO" id="GO:0022857">
    <property type="term" value="F:transmembrane transporter activity"/>
    <property type="evidence" value="ECO:0007669"/>
    <property type="project" value="InterPro"/>
</dbReference>
<dbReference type="RefSeq" id="WP_155356699.1">
    <property type="nucleotide sequence ID" value="NZ_BAAAHL010000011.1"/>
</dbReference>
<evidence type="ECO:0000256" key="2">
    <source>
        <dbReference type="ARBA" id="ARBA00022448"/>
    </source>
</evidence>
<dbReference type="PIRSF" id="PIRSF006060">
    <property type="entry name" value="AA_transporter"/>
    <property type="match status" value="1"/>
</dbReference>
<accession>A0A5M3WR02</accession>
<feature type="transmembrane region" description="Helical" evidence="6">
    <location>
        <begin position="420"/>
        <end position="439"/>
    </location>
</feature>
<dbReference type="OrthoDB" id="8274074at2"/>
<keyword evidence="2" id="KW-0813">Transport</keyword>
<proteinExistence type="predicted"/>
<feature type="transmembrane region" description="Helical" evidence="6">
    <location>
        <begin position="28"/>
        <end position="48"/>
    </location>
</feature>
<feature type="transmembrane region" description="Helical" evidence="6">
    <location>
        <begin position="212"/>
        <end position="234"/>
    </location>
</feature>
<reference evidence="7 8" key="1">
    <citation type="submission" date="2019-10" db="EMBL/GenBank/DDBJ databases">
        <title>Whole genome shotgun sequence of Acrocarpospora macrocephala NBRC 16266.</title>
        <authorList>
            <person name="Ichikawa N."/>
            <person name="Kimura A."/>
            <person name="Kitahashi Y."/>
            <person name="Komaki H."/>
            <person name="Oguchi A."/>
        </authorList>
    </citation>
    <scope>NUCLEOTIDE SEQUENCE [LARGE SCALE GENOMIC DNA]</scope>
    <source>
        <strain evidence="7 8">NBRC 16266</strain>
    </source>
</reference>
<evidence type="ECO:0000313" key="8">
    <source>
        <dbReference type="Proteomes" id="UP000331127"/>
    </source>
</evidence>
<evidence type="ECO:0000256" key="3">
    <source>
        <dbReference type="ARBA" id="ARBA00022692"/>
    </source>
</evidence>
<feature type="transmembrane region" description="Helical" evidence="6">
    <location>
        <begin position="255"/>
        <end position="276"/>
    </location>
</feature>
<evidence type="ECO:0000256" key="1">
    <source>
        <dbReference type="ARBA" id="ARBA00004141"/>
    </source>
</evidence>
<evidence type="ECO:0000256" key="5">
    <source>
        <dbReference type="ARBA" id="ARBA00023136"/>
    </source>
</evidence>
<keyword evidence="3 6" id="KW-0812">Transmembrane</keyword>
<dbReference type="PANTHER" id="PTHR45649:SF26">
    <property type="entry name" value="OS04G0435100 PROTEIN"/>
    <property type="match status" value="1"/>
</dbReference>
<evidence type="ECO:0000256" key="4">
    <source>
        <dbReference type="ARBA" id="ARBA00022989"/>
    </source>
</evidence>
<keyword evidence="8" id="KW-1185">Reference proteome</keyword>
<feature type="transmembrane region" description="Helical" evidence="6">
    <location>
        <begin position="307"/>
        <end position="333"/>
    </location>
</feature>
<keyword evidence="4 6" id="KW-1133">Transmembrane helix</keyword>